<proteinExistence type="predicted"/>
<name>A0AAU9MZP5_9ASTR</name>
<evidence type="ECO:0000313" key="2">
    <source>
        <dbReference type="Proteomes" id="UP001157418"/>
    </source>
</evidence>
<comment type="caution">
    <text evidence="1">The sequence shown here is derived from an EMBL/GenBank/DDBJ whole genome shotgun (WGS) entry which is preliminary data.</text>
</comment>
<evidence type="ECO:0000313" key="1">
    <source>
        <dbReference type="EMBL" id="CAH1432340.1"/>
    </source>
</evidence>
<sequence>MGVAVERGQNHRRTGLTIDYTRLLLFPLSAACHCLIAQHHRRGGAPLLANSHPTTVSVSAVATIQGFEADQLRLYVAIGS</sequence>
<dbReference type="EMBL" id="CAKMRJ010003334">
    <property type="protein sequence ID" value="CAH1432340.1"/>
    <property type="molecule type" value="Genomic_DNA"/>
</dbReference>
<gene>
    <name evidence="1" type="ORF">LVIROSA_LOCUS18995</name>
</gene>
<protein>
    <submittedName>
        <fullName evidence="1">Uncharacterized protein</fullName>
    </submittedName>
</protein>
<keyword evidence="2" id="KW-1185">Reference proteome</keyword>
<accession>A0AAU9MZP5</accession>
<dbReference type="Proteomes" id="UP001157418">
    <property type="component" value="Unassembled WGS sequence"/>
</dbReference>
<organism evidence="1 2">
    <name type="scientific">Lactuca virosa</name>
    <dbReference type="NCBI Taxonomy" id="75947"/>
    <lineage>
        <taxon>Eukaryota</taxon>
        <taxon>Viridiplantae</taxon>
        <taxon>Streptophyta</taxon>
        <taxon>Embryophyta</taxon>
        <taxon>Tracheophyta</taxon>
        <taxon>Spermatophyta</taxon>
        <taxon>Magnoliopsida</taxon>
        <taxon>eudicotyledons</taxon>
        <taxon>Gunneridae</taxon>
        <taxon>Pentapetalae</taxon>
        <taxon>asterids</taxon>
        <taxon>campanulids</taxon>
        <taxon>Asterales</taxon>
        <taxon>Asteraceae</taxon>
        <taxon>Cichorioideae</taxon>
        <taxon>Cichorieae</taxon>
        <taxon>Lactucinae</taxon>
        <taxon>Lactuca</taxon>
    </lineage>
</organism>
<dbReference type="AlphaFoldDB" id="A0AAU9MZP5"/>
<reference evidence="1 2" key="1">
    <citation type="submission" date="2022-01" db="EMBL/GenBank/DDBJ databases">
        <authorList>
            <person name="Xiong W."/>
            <person name="Schranz E."/>
        </authorList>
    </citation>
    <scope>NUCLEOTIDE SEQUENCE [LARGE SCALE GENOMIC DNA]</scope>
</reference>